<dbReference type="OrthoDB" id="5396681at2759"/>
<dbReference type="STRING" id="576137.A0A1L7XB03"/>
<feature type="transmembrane region" description="Helical" evidence="2">
    <location>
        <begin position="543"/>
        <end position="562"/>
    </location>
</feature>
<feature type="domain" description="CorA-like transporter" evidence="3">
    <location>
        <begin position="12"/>
        <end position="296"/>
    </location>
</feature>
<evidence type="ECO:0000256" key="1">
    <source>
        <dbReference type="SAM" id="MobiDB-lite"/>
    </source>
</evidence>
<dbReference type="AlphaFoldDB" id="A0A1L7XB03"/>
<proteinExistence type="predicted"/>
<evidence type="ECO:0000313" key="4">
    <source>
        <dbReference type="EMBL" id="CZR62157.1"/>
    </source>
</evidence>
<feature type="transmembrane region" description="Helical" evidence="2">
    <location>
        <begin position="582"/>
        <end position="605"/>
    </location>
</feature>
<keyword evidence="2" id="KW-0812">Transmembrane</keyword>
<feature type="region of interest" description="Disordered" evidence="1">
    <location>
        <begin position="330"/>
        <end position="399"/>
    </location>
</feature>
<keyword evidence="5" id="KW-1185">Reference proteome</keyword>
<sequence>MSIPSDTELLRKSCLEAFDFPKNVVRTSTPQHHLNTYRVRLAAEIDTFNNSDRLFCEDGKAALDIWEYDDNGEEFQPTCASSIFELKGRLEGTSLYSHDDPRCRFLFISAPHSRARLRISRQMMLAALTHHQVMPSFLDFIFPFGNQEYLQDFYFSGLREETRLQSPAEGLVIPQLGRSGREVRMCYNLKSVETSDGNPEWPWSIRQTAVYHSFDVETGKAFWITVKGSQLIKNRIQEATAKGAVRQTELKSFDSNLKAFASTLATHLVLADWCVEEWRWYLNFLEKRLQDTTGRALAIIIEREPSIFNEPIRQQTSQPSSPSILRTMSNFTKRTLSRGTRDTKSSSDLTGLEKVPFKPSFPQPTSPFDSPPPPPCPPPPPIIPPGMPGAPITESHSEEKDDFTFKNLQLVQHFEDKANEIAPVLEANIDILTELKEHYQSIMSSDDCPDDIKSCKKEFAHFEKRISSVITDLRRQRSRTQLLSRLLSDRKGLLYGILNKRAIETSKALGKRAQFTAERMEKVNDSMHEIAKKTQQETVSMKIITLVTLFFLPGTFISTIMSTDILQFQDNSENYQSKALEYYLMITIPIMAVTFGVWWGMYWWVKRGEQKKENEQHAGTLSILEKGQFAHYMGGGIKF</sequence>
<dbReference type="Proteomes" id="UP000184330">
    <property type="component" value="Unassembled WGS sequence"/>
</dbReference>
<protein>
    <recommendedName>
        <fullName evidence="3">CorA-like transporter domain-containing protein</fullName>
    </recommendedName>
</protein>
<gene>
    <name evidence="4" type="ORF">PAC_12054</name>
</gene>
<dbReference type="InterPro" id="IPR058257">
    <property type="entry name" value="CorA-like_dom"/>
</dbReference>
<keyword evidence="2" id="KW-1133">Transmembrane helix</keyword>
<dbReference type="EMBL" id="FJOG01000020">
    <property type="protein sequence ID" value="CZR62157.1"/>
    <property type="molecule type" value="Genomic_DNA"/>
</dbReference>
<reference evidence="4 5" key="1">
    <citation type="submission" date="2016-03" db="EMBL/GenBank/DDBJ databases">
        <authorList>
            <person name="Ploux O."/>
        </authorList>
    </citation>
    <scope>NUCLEOTIDE SEQUENCE [LARGE SCALE GENOMIC DNA]</scope>
    <source>
        <strain evidence="4 5">UAMH 11012</strain>
    </source>
</reference>
<evidence type="ECO:0000259" key="3">
    <source>
        <dbReference type="Pfam" id="PF26616"/>
    </source>
</evidence>
<dbReference type="Gene3D" id="1.20.58.340">
    <property type="entry name" value="Magnesium transport protein CorA, transmembrane region"/>
    <property type="match status" value="1"/>
</dbReference>
<feature type="compositionally biased region" description="Pro residues" evidence="1">
    <location>
        <begin position="359"/>
        <end position="388"/>
    </location>
</feature>
<name>A0A1L7XB03_9HELO</name>
<evidence type="ECO:0000256" key="2">
    <source>
        <dbReference type="SAM" id="Phobius"/>
    </source>
</evidence>
<accession>A0A1L7XB03</accession>
<keyword evidence="2" id="KW-0472">Membrane</keyword>
<organism evidence="4 5">
    <name type="scientific">Phialocephala subalpina</name>
    <dbReference type="NCBI Taxonomy" id="576137"/>
    <lineage>
        <taxon>Eukaryota</taxon>
        <taxon>Fungi</taxon>
        <taxon>Dikarya</taxon>
        <taxon>Ascomycota</taxon>
        <taxon>Pezizomycotina</taxon>
        <taxon>Leotiomycetes</taxon>
        <taxon>Helotiales</taxon>
        <taxon>Mollisiaceae</taxon>
        <taxon>Phialocephala</taxon>
        <taxon>Phialocephala fortinii species complex</taxon>
    </lineage>
</organism>
<dbReference type="Pfam" id="PF26616">
    <property type="entry name" value="CorA-like"/>
    <property type="match status" value="1"/>
</dbReference>
<evidence type="ECO:0000313" key="5">
    <source>
        <dbReference type="Proteomes" id="UP000184330"/>
    </source>
</evidence>